<dbReference type="EMBL" id="QXFU01004761">
    <property type="protein sequence ID" value="KAE8967201.1"/>
    <property type="molecule type" value="Genomic_DNA"/>
</dbReference>
<reference evidence="2 3" key="1">
    <citation type="submission" date="2018-09" db="EMBL/GenBank/DDBJ databases">
        <title>Genomic investigation of the strawberry pathogen Phytophthora fragariae indicates pathogenicity is determined by transcriptional variation in three key races.</title>
        <authorList>
            <person name="Adams T.M."/>
            <person name="Armitage A.D."/>
            <person name="Sobczyk M.K."/>
            <person name="Bates H.J."/>
            <person name="Dunwell J.M."/>
            <person name="Nellist C.F."/>
            <person name="Harrison R.J."/>
        </authorList>
    </citation>
    <scope>NUCLEOTIDE SEQUENCE [LARGE SCALE GENOMIC DNA]</scope>
    <source>
        <strain evidence="2 3">SCRP324</strain>
    </source>
</reference>
<gene>
    <name evidence="2" type="ORF">PR002_g28138</name>
</gene>
<sequence length="144" mass="15631">MFDHRVDSLQTCRSPPPARSPAPVPASPATPTARAVALHISSVDRHRSCSLNTATRYPAAQEEGAELASEHVVVDLGYEARGLRLTKAFLLRKYTDPAASTFTWVSTNIQTQERQGSRSVSANHGSHKEDISHSSSYCQVGESN</sequence>
<evidence type="ECO:0000313" key="2">
    <source>
        <dbReference type="EMBL" id="KAE8967201.1"/>
    </source>
</evidence>
<evidence type="ECO:0000256" key="1">
    <source>
        <dbReference type="SAM" id="MobiDB-lite"/>
    </source>
</evidence>
<feature type="compositionally biased region" description="Polar residues" evidence="1">
    <location>
        <begin position="133"/>
        <end position="144"/>
    </location>
</feature>
<accession>A0A6A3HCI4</accession>
<feature type="compositionally biased region" description="Polar residues" evidence="1">
    <location>
        <begin position="111"/>
        <end position="124"/>
    </location>
</feature>
<comment type="caution">
    <text evidence="2">The sequence shown here is derived from an EMBL/GenBank/DDBJ whole genome shotgun (WGS) entry which is preliminary data.</text>
</comment>
<protein>
    <submittedName>
        <fullName evidence="2">Uncharacterized protein</fullName>
    </submittedName>
</protein>
<feature type="region of interest" description="Disordered" evidence="1">
    <location>
        <begin position="1"/>
        <end position="30"/>
    </location>
</feature>
<name>A0A6A3HCI4_9STRA</name>
<dbReference type="OrthoDB" id="10434502at2759"/>
<feature type="compositionally biased region" description="Pro residues" evidence="1">
    <location>
        <begin position="14"/>
        <end position="28"/>
    </location>
</feature>
<evidence type="ECO:0000313" key="3">
    <source>
        <dbReference type="Proteomes" id="UP000435112"/>
    </source>
</evidence>
<organism evidence="2 3">
    <name type="scientific">Phytophthora rubi</name>
    <dbReference type="NCBI Taxonomy" id="129364"/>
    <lineage>
        <taxon>Eukaryota</taxon>
        <taxon>Sar</taxon>
        <taxon>Stramenopiles</taxon>
        <taxon>Oomycota</taxon>
        <taxon>Peronosporomycetes</taxon>
        <taxon>Peronosporales</taxon>
        <taxon>Peronosporaceae</taxon>
        <taxon>Phytophthora</taxon>
    </lineage>
</organism>
<dbReference type="AlphaFoldDB" id="A0A6A3HCI4"/>
<feature type="region of interest" description="Disordered" evidence="1">
    <location>
        <begin position="111"/>
        <end position="144"/>
    </location>
</feature>
<proteinExistence type="predicted"/>
<dbReference type="Proteomes" id="UP000435112">
    <property type="component" value="Unassembled WGS sequence"/>
</dbReference>